<dbReference type="EMBL" id="FONG01000020">
    <property type="protein sequence ID" value="SFF59412.1"/>
    <property type="molecule type" value="Genomic_DNA"/>
</dbReference>
<dbReference type="NCBIfam" id="TIGR00377">
    <property type="entry name" value="ant_ant_sig"/>
    <property type="match status" value="1"/>
</dbReference>
<evidence type="ECO:0000256" key="1">
    <source>
        <dbReference type="ARBA" id="ARBA00009013"/>
    </source>
</evidence>
<dbReference type="GO" id="GO:0043856">
    <property type="term" value="F:anti-sigma factor antagonist activity"/>
    <property type="evidence" value="ECO:0007669"/>
    <property type="project" value="InterPro"/>
</dbReference>
<dbReference type="CDD" id="cd07043">
    <property type="entry name" value="STAS_anti-anti-sigma_factors"/>
    <property type="match status" value="1"/>
</dbReference>
<dbReference type="AlphaFoldDB" id="A0A1I2JX22"/>
<dbReference type="STRING" id="380248.SAMN05216251_120112"/>
<sequence length="122" mass="12683">MNTTLHVELTESHDRTAVITVAGDLDLGTAPDFYQQTTAALERHPVLVLDLARLAFCDSSGFNALLRLRRRTQEAGGEVVLAAPPGHLLRLLALTGAEAVLPVHGSLSEALASAGGGAFDGG</sequence>
<dbReference type="PANTHER" id="PTHR33495">
    <property type="entry name" value="ANTI-SIGMA FACTOR ANTAGONIST TM_1081-RELATED-RELATED"/>
    <property type="match status" value="1"/>
</dbReference>
<gene>
    <name evidence="4" type="ORF">SAMN05216251_120112</name>
</gene>
<evidence type="ECO:0000313" key="5">
    <source>
        <dbReference type="Proteomes" id="UP000199323"/>
    </source>
</evidence>
<dbReference type="Gene3D" id="3.30.750.24">
    <property type="entry name" value="STAS domain"/>
    <property type="match status" value="1"/>
</dbReference>
<evidence type="ECO:0000313" key="4">
    <source>
        <dbReference type="EMBL" id="SFF59412.1"/>
    </source>
</evidence>
<feature type="domain" description="STAS" evidence="3">
    <location>
        <begin position="6"/>
        <end position="114"/>
    </location>
</feature>
<keyword evidence="5" id="KW-1185">Reference proteome</keyword>
<name>A0A1I2JX22_9ACTN</name>
<dbReference type="PANTHER" id="PTHR33495:SF2">
    <property type="entry name" value="ANTI-SIGMA FACTOR ANTAGONIST TM_1081-RELATED"/>
    <property type="match status" value="1"/>
</dbReference>
<dbReference type="InterPro" id="IPR002645">
    <property type="entry name" value="STAS_dom"/>
</dbReference>
<dbReference type="InterPro" id="IPR036513">
    <property type="entry name" value="STAS_dom_sf"/>
</dbReference>
<evidence type="ECO:0000256" key="2">
    <source>
        <dbReference type="RuleBase" id="RU003749"/>
    </source>
</evidence>
<protein>
    <recommendedName>
        <fullName evidence="2">Anti-sigma factor antagonist</fullName>
    </recommendedName>
</protein>
<dbReference type="InterPro" id="IPR003658">
    <property type="entry name" value="Anti-sigma_ant"/>
</dbReference>
<comment type="similarity">
    <text evidence="1 2">Belongs to the anti-sigma-factor antagonist family.</text>
</comment>
<accession>A0A1I2JX22</accession>
<organism evidence="4 5">
    <name type="scientific">Actinacidiphila alni</name>
    <dbReference type="NCBI Taxonomy" id="380248"/>
    <lineage>
        <taxon>Bacteria</taxon>
        <taxon>Bacillati</taxon>
        <taxon>Actinomycetota</taxon>
        <taxon>Actinomycetes</taxon>
        <taxon>Kitasatosporales</taxon>
        <taxon>Streptomycetaceae</taxon>
        <taxon>Actinacidiphila</taxon>
    </lineage>
</organism>
<dbReference type="SUPFAM" id="SSF52091">
    <property type="entry name" value="SpoIIaa-like"/>
    <property type="match status" value="1"/>
</dbReference>
<dbReference type="Pfam" id="PF01740">
    <property type="entry name" value="STAS"/>
    <property type="match status" value="1"/>
</dbReference>
<dbReference type="Proteomes" id="UP000199323">
    <property type="component" value="Unassembled WGS sequence"/>
</dbReference>
<dbReference type="RefSeq" id="WP_177246637.1">
    <property type="nucleotide sequence ID" value="NZ_FONG01000020.1"/>
</dbReference>
<dbReference type="PROSITE" id="PS50801">
    <property type="entry name" value="STAS"/>
    <property type="match status" value="1"/>
</dbReference>
<evidence type="ECO:0000259" key="3">
    <source>
        <dbReference type="PROSITE" id="PS50801"/>
    </source>
</evidence>
<reference evidence="4 5" key="1">
    <citation type="submission" date="2016-10" db="EMBL/GenBank/DDBJ databases">
        <authorList>
            <person name="de Groot N.N."/>
        </authorList>
    </citation>
    <scope>NUCLEOTIDE SEQUENCE [LARGE SCALE GENOMIC DNA]</scope>
    <source>
        <strain evidence="4 5">CGMCC 4.3510</strain>
    </source>
</reference>
<proteinExistence type="inferred from homology"/>